<dbReference type="AlphaFoldDB" id="L7UEV6"/>
<sequence>MQSMRIVTLAVLLSSGLAAAGVKTDHQVDISTTYRTASATMGGARNSSDSIQYLTCQIVATASGISGTCDAQNAQGVQRGCRTTNQYLLEAIKSINDTSLVAFLWNENEECTQIIVRQGSMYGPKL</sequence>
<name>L7UEV6_MYXSD</name>
<evidence type="ECO:0000256" key="1">
    <source>
        <dbReference type="SAM" id="SignalP"/>
    </source>
</evidence>
<feature type="chain" id="PRO_5003983573" description="Lipoprotein" evidence="1">
    <location>
        <begin position="21"/>
        <end position="126"/>
    </location>
</feature>
<evidence type="ECO:0000313" key="3">
    <source>
        <dbReference type="Proteomes" id="UP000011131"/>
    </source>
</evidence>
<evidence type="ECO:0000313" key="2">
    <source>
        <dbReference type="EMBL" id="AGC46588.1"/>
    </source>
</evidence>
<dbReference type="KEGG" id="msd:MYSTI_05308"/>
<dbReference type="STRING" id="1278073.MYSTI_05308"/>
<keyword evidence="3" id="KW-1185">Reference proteome</keyword>
<keyword evidence="1" id="KW-0732">Signal</keyword>
<dbReference type="Proteomes" id="UP000011131">
    <property type="component" value="Chromosome"/>
</dbReference>
<organism evidence="2 3">
    <name type="scientific">Myxococcus stipitatus (strain DSM 14675 / JCM 12634 / Mx s8)</name>
    <dbReference type="NCBI Taxonomy" id="1278073"/>
    <lineage>
        <taxon>Bacteria</taxon>
        <taxon>Pseudomonadati</taxon>
        <taxon>Myxococcota</taxon>
        <taxon>Myxococcia</taxon>
        <taxon>Myxococcales</taxon>
        <taxon>Cystobacterineae</taxon>
        <taxon>Myxococcaceae</taxon>
        <taxon>Myxococcus</taxon>
    </lineage>
</organism>
<feature type="signal peptide" evidence="1">
    <location>
        <begin position="1"/>
        <end position="20"/>
    </location>
</feature>
<dbReference type="EMBL" id="CP004025">
    <property type="protein sequence ID" value="AGC46588.1"/>
    <property type="molecule type" value="Genomic_DNA"/>
</dbReference>
<reference evidence="2 3" key="1">
    <citation type="journal article" date="2013" name="Genome Announc.">
        <title>Complete genome sequence of Myxococcus stipitatus strain DSM 14675, a fruiting myxobacterium.</title>
        <authorList>
            <person name="Huntley S."/>
            <person name="Kneip S."/>
            <person name="Treuner-Lange A."/>
            <person name="Sogaard-Andersen L."/>
        </authorList>
    </citation>
    <scope>NUCLEOTIDE SEQUENCE [LARGE SCALE GENOMIC DNA]</scope>
    <source>
        <strain evidence="3">DSM 14675 / JCM 12634 / Mx s8</strain>
    </source>
</reference>
<proteinExistence type="predicted"/>
<protein>
    <recommendedName>
        <fullName evidence="4">Lipoprotein</fullName>
    </recommendedName>
</protein>
<evidence type="ECO:0008006" key="4">
    <source>
        <dbReference type="Google" id="ProtNLM"/>
    </source>
</evidence>
<accession>L7UEV6</accession>
<dbReference type="HOGENOM" id="CLU_160542_0_0_7"/>
<gene>
    <name evidence="2" type="ordered locus">MYSTI_05308</name>
</gene>